<proteinExistence type="predicted"/>
<organism evidence="1 2">
    <name type="scientific">Trifolium pratense</name>
    <name type="common">Red clover</name>
    <dbReference type="NCBI Taxonomy" id="57577"/>
    <lineage>
        <taxon>Eukaryota</taxon>
        <taxon>Viridiplantae</taxon>
        <taxon>Streptophyta</taxon>
        <taxon>Embryophyta</taxon>
        <taxon>Tracheophyta</taxon>
        <taxon>Spermatophyta</taxon>
        <taxon>Magnoliopsida</taxon>
        <taxon>eudicotyledons</taxon>
        <taxon>Gunneridae</taxon>
        <taxon>Pentapetalae</taxon>
        <taxon>rosids</taxon>
        <taxon>fabids</taxon>
        <taxon>Fabales</taxon>
        <taxon>Fabaceae</taxon>
        <taxon>Papilionoideae</taxon>
        <taxon>50 kb inversion clade</taxon>
        <taxon>NPAAA clade</taxon>
        <taxon>Hologalegina</taxon>
        <taxon>IRL clade</taxon>
        <taxon>Trifolieae</taxon>
        <taxon>Trifolium</taxon>
    </lineage>
</organism>
<accession>A0A2K3K5R3</accession>
<dbReference type="AlphaFoldDB" id="A0A2K3K5R3"/>
<dbReference type="Proteomes" id="UP000236291">
    <property type="component" value="Unassembled WGS sequence"/>
</dbReference>
<sequence length="83" mass="9725">MERTLFMENHEVCSVSWKELYLWKTFFNVTPSCCCSGAMKNSGIAFPVKGNLEAKMQLYCCCVSKRCSLELQHLVQQWNHWQN</sequence>
<gene>
    <name evidence="1" type="ORF">L195_g052541</name>
</gene>
<comment type="caution">
    <text evidence="1">The sequence shown here is derived from an EMBL/GenBank/DDBJ whole genome shotgun (WGS) entry which is preliminary data.</text>
</comment>
<name>A0A2K3K5R3_TRIPR</name>
<reference evidence="1 2" key="1">
    <citation type="journal article" date="2014" name="Am. J. Bot.">
        <title>Genome assembly and annotation for red clover (Trifolium pratense; Fabaceae).</title>
        <authorList>
            <person name="Istvanek J."/>
            <person name="Jaros M."/>
            <person name="Krenek A."/>
            <person name="Repkova J."/>
        </authorList>
    </citation>
    <scope>NUCLEOTIDE SEQUENCE [LARGE SCALE GENOMIC DNA]</scope>
    <source>
        <strain evidence="2">cv. Tatra</strain>
        <tissue evidence="1">Young leaves</tissue>
    </source>
</reference>
<evidence type="ECO:0000313" key="2">
    <source>
        <dbReference type="Proteomes" id="UP000236291"/>
    </source>
</evidence>
<dbReference type="EMBL" id="ASHM01085688">
    <property type="protein sequence ID" value="PNX61596.1"/>
    <property type="molecule type" value="Genomic_DNA"/>
</dbReference>
<protein>
    <submittedName>
        <fullName evidence="1">Uncharacterized protein</fullName>
    </submittedName>
</protein>
<reference evidence="1 2" key="2">
    <citation type="journal article" date="2017" name="Front. Plant Sci.">
        <title>Gene Classification and Mining of Molecular Markers Useful in Red Clover (Trifolium pratense) Breeding.</title>
        <authorList>
            <person name="Istvanek J."/>
            <person name="Dluhosova J."/>
            <person name="Dluhos P."/>
            <person name="Patkova L."/>
            <person name="Nedelnik J."/>
            <person name="Repkova J."/>
        </authorList>
    </citation>
    <scope>NUCLEOTIDE SEQUENCE [LARGE SCALE GENOMIC DNA]</scope>
    <source>
        <strain evidence="2">cv. Tatra</strain>
        <tissue evidence="1">Young leaves</tissue>
    </source>
</reference>
<evidence type="ECO:0000313" key="1">
    <source>
        <dbReference type="EMBL" id="PNX61596.1"/>
    </source>
</evidence>